<dbReference type="SUPFAM" id="SSF52833">
    <property type="entry name" value="Thioredoxin-like"/>
    <property type="match status" value="1"/>
</dbReference>
<protein>
    <submittedName>
        <fullName evidence="4">Glutathione peroxidase 4</fullName>
    </submittedName>
</protein>
<dbReference type="PROSITE" id="PS51355">
    <property type="entry name" value="GLUTATHIONE_PEROXID_3"/>
    <property type="match status" value="1"/>
</dbReference>
<dbReference type="InterPro" id="IPR036249">
    <property type="entry name" value="Thioredoxin-like_sf"/>
</dbReference>
<dbReference type="GO" id="GO:0006629">
    <property type="term" value="P:lipid metabolic process"/>
    <property type="evidence" value="ECO:0007669"/>
    <property type="project" value="UniProtKB-KW"/>
</dbReference>
<dbReference type="CDD" id="cd00340">
    <property type="entry name" value="GSH_Peroxidase"/>
    <property type="match status" value="1"/>
</dbReference>
<reference evidence="4" key="2">
    <citation type="submission" date="2025-09" db="UniProtKB">
        <authorList>
            <consortium name="Ensembl"/>
        </authorList>
    </citation>
    <scope>IDENTIFICATION</scope>
</reference>
<evidence type="ECO:0000313" key="4">
    <source>
        <dbReference type="Ensembl" id="ENSSTUP00000023887.1"/>
    </source>
</evidence>
<dbReference type="Gene3D" id="3.40.30.10">
    <property type="entry name" value="Glutaredoxin"/>
    <property type="match status" value="1"/>
</dbReference>
<keyword evidence="5" id="KW-1185">Reference proteome</keyword>
<evidence type="ECO:0000256" key="2">
    <source>
        <dbReference type="ARBA" id="ARBA00022559"/>
    </source>
</evidence>
<evidence type="ECO:0000313" key="5">
    <source>
        <dbReference type="Proteomes" id="UP000472277"/>
    </source>
</evidence>
<dbReference type="InterPro" id="IPR029760">
    <property type="entry name" value="GPX_CS"/>
</dbReference>
<dbReference type="GO" id="GO:0005739">
    <property type="term" value="C:mitochondrion"/>
    <property type="evidence" value="ECO:0007669"/>
    <property type="project" value="UniProtKB-SubCell"/>
</dbReference>
<dbReference type="AlphaFoldDB" id="A0A673XSJ9"/>
<dbReference type="GO" id="GO:0006979">
    <property type="term" value="P:response to oxidative stress"/>
    <property type="evidence" value="ECO:0007669"/>
    <property type="project" value="InterPro"/>
</dbReference>
<dbReference type="PIRSF" id="PIRSF000303">
    <property type="entry name" value="Glutathion_perox"/>
    <property type="match status" value="1"/>
</dbReference>
<keyword evidence="3" id="KW-0560">Oxidoreductase</keyword>
<comment type="similarity">
    <text evidence="1">Belongs to the glutathione peroxidase family.</text>
</comment>
<gene>
    <name evidence="4" type="primary">GPX4</name>
</gene>
<evidence type="ECO:0000256" key="1">
    <source>
        <dbReference type="ARBA" id="ARBA00006926"/>
    </source>
</evidence>
<dbReference type="GeneTree" id="ENSGT00940000161913"/>
<dbReference type="Ensembl" id="ENSSTUT00000025065.1">
    <property type="protein sequence ID" value="ENSSTUP00000023887.1"/>
    <property type="gene ID" value="ENSSTUG00000010445.1"/>
</dbReference>
<dbReference type="InterPro" id="IPR000889">
    <property type="entry name" value="Glutathione_peroxidase"/>
</dbReference>
<dbReference type="GO" id="GO:0005634">
    <property type="term" value="C:nucleus"/>
    <property type="evidence" value="ECO:0007669"/>
    <property type="project" value="TreeGrafter"/>
</dbReference>
<dbReference type="PANTHER" id="PTHR11592">
    <property type="entry name" value="GLUTATHIONE PEROXIDASE"/>
    <property type="match status" value="1"/>
</dbReference>
<keyword evidence="2" id="KW-0575">Peroxidase</keyword>
<accession>A0A673XSJ9</accession>
<proteinExistence type="inferred from homology"/>
<dbReference type="PROSITE" id="PS00763">
    <property type="entry name" value="GLUTATHIONE_PEROXID_2"/>
    <property type="match status" value="1"/>
</dbReference>
<dbReference type="InParanoid" id="A0A673XSJ9"/>
<evidence type="ECO:0000256" key="3">
    <source>
        <dbReference type="ARBA" id="ARBA00023002"/>
    </source>
</evidence>
<reference evidence="4" key="1">
    <citation type="submission" date="2025-08" db="UniProtKB">
        <authorList>
            <consortium name="Ensembl"/>
        </authorList>
    </citation>
    <scope>IDENTIFICATION</scope>
</reference>
<dbReference type="PANTHER" id="PTHR11592:SF130">
    <property type="entry name" value="GLUTATHIONE PEROXIDASE"/>
    <property type="match status" value="1"/>
</dbReference>
<name>A0A673XSJ9_SALTR</name>
<sequence>MSLWQIKRVLVFGTLASCGLVLVIGLYLFTMSAATEDGQTATSIYDFSAKDIDGNEVSLEKYRGDVVIIVNVASKCGKTPVNYSQFAEMHAKYAEKGLRILAFPSNQFGSQEPGTEAQIKDFAKSYNAEFPMFSKIDVNGDNAHPLWKWLKEQPNGKGLLGNGIKWNFTKFLINREGQVMKRYGPMDDPSVVEKDLPKYL</sequence>
<organism evidence="4 5">
    <name type="scientific">Salmo trutta</name>
    <name type="common">Brown trout</name>
    <dbReference type="NCBI Taxonomy" id="8032"/>
    <lineage>
        <taxon>Eukaryota</taxon>
        <taxon>Metazoa</taxon>
        <taxon>Chordata</taxon>
        <taxon>Craniata</taxon>
        <taxon>Vertebrata</taxon>
        <taxon>Euteleostomi</taxon>
        <taxon>Actinopterygii</taxon>
        <taxon>Neopterygii</taxon>
        <taxon>Teleostei</taxon>
        <taxon>Protacanthopterygii</taxon>
        <taxon>Salmoniformes</taxon>
        <taxon>Salmonidae</taxon>
        <taxon>Salmoninae</taxon>
        <taxon>Salmo</taxon>
    </lineage>
</organism>
<dbReference type="GO" id="GO:0047066">
    <property type="term" value="F:phospholipid-hydroperoxide glutathione peroxidase activity"/>
    <property type="evidence" value="ECO:0007669"/>
    <property type="project" value="UniProtKB-EC"/>
</dbReference>
<dbReference type="GO" id="GO:0004602">
    <property type="term" value="F:glutathione peroxidase activity"/>
    <property type="evidence" value="ECO:0007669"/>
    <property type="project" value="TreeGrafter"/>
</dbReference>
<dbReference type="Proteomes" id="UP000472277">
    <property type="component" value="Chromosome 17"/>
</dbReference>
<dbReference type="Pfam" id="PF00255">
    <property type="entry name" value="GSHPx"/>
    <property type="match status" value="1"/>
</dbReference>